<dbReference type="Gene3D" id="3.50.50.60">
    <property type="entry name" value="FAD/NAD(P)-binding domain"/>
    <property type="match status" value="2"/>
</dbReference>
<dbReference type="RefSeq" id="WP_066282728.1">
    <property type="nucleotide sequence ID" value="NZ_CP013920.1"/>
</dbReference>
<keyword evidence="6 9" id="KW-0560">Oxidoreductase</keyword>
<dbReference type="GO" id="GO:0008681">
    <property type="term" value="F:2-octaprenyl-6-methoxyphenol hydroxylase activity"/>
    <property type="evidence" value="ECO:0007669"/>
    <property type="project" value="InterPro"/>
</dbReference>
<dbReference type="InterPro" id="IPR036188">
    <property type="entry name" value="FAD/NAD-bd_sf"/>
</dbReference>
<dbReference type="GO" id="GO:0006744">
    <property type="term" value="P:ubiquinone biosynthetic process"/>
    <property type="evidence" value="ECO:0007669"/>
    <property type="project" value="UniProtKB-UniPathway"/>
</dbReference>
<dbReference type="PRINTS" id="PR00420">
    <property type="entry name" value="RNGMNOXGNASE"/>
</dbReference>
<gene>
    <name evidence="9" type="primary">ubiH</name>
    <name evidence="9" type="ORF">AUT07_00101</name>
</gene>
<evidence type="ECO:0000256" key="6">
    <source>
        <dbReference type="ARBA" id="ARBA00023002"/>
    </source>
</evidence>
<evidence type="ECO:0000313" key="9">
    <source>
        <dbReference type="EMBL" id="AMA64691.1"/>
    </source>
</evidence>
<dbReference type="STRING" id="634113.AUT07_00101"/>
<dbReference type="UniPathway" id="UPA00232"/>
<dbReference type="NCBIfam" id="TIGR01984">
    <property type="entry name" value="UbiH"/>
    <property type="match status" value="1"/>
</dbReference>
<proteinExistence type="inferred from homology"/>
<dbReference type="SUPFAM" id="SSF51905">
    <property type="entry name" value="FAD/NAD(P)-binding domain"/>
    <property type="match status" value="1"/>
</dbReference>
<evidence type="ECO:0000256" key="1">
    <source>
        <dbReference type="ARBA" id="ARBA00001974"/>
    </source>
</evidence>
<reference evidence="9 10" key="1">
    <citation type="submission" date="2016-01" db="EMBL/GenBank/DDBJ databases">
        <title>Genome sequence of Ca. Arsenophonus lipopteni, the exclusive symbiont of a blood sucking fly Lipoptena cervi (Diptera: Hippoboscidae).</title>
        <authorList>
            <person name="Novakova E."/>
            <person name="Hypsa V."/>
            <person name="Nguyen P."/>
            <person name="Husnik F."/>
            <person name="Darby A.C."/>
        </authorList>
    </citation>
    <scope>NUCLEOTIDE SEQUENCE [LARGE SCALE GENOMIC DNA]</scope>
    <source>
        <strain evidence="9 10">CB</strain>
    </source>
</reference>
<name>A0A109QB04_9GAMM</name>
<dbReference type="EC" id="1.14.13.-" evidence="9"/>
<comment type="similarity">
    <text evidence="3">Belongs to the UbiH/COQ6 family.</text>
</comment>
<dbReference type="NCBIfam" id="NF004356">
    <property type="entry name" value="PRK05732.1"/>
    <property type="match status" value="1"/>
</dbReference>
<sequence length="387" mass="43990">MQIIIIGGGITGASLALAISKLSKEQVQISLIEAIELNKKNMHFNNRTIALSYGTCQQFNQIGIWDGLKKYVTPITHIHISEYGHASILNIKAKYYSIPALGYVIKLSDAKNYLFDQIKKTPNITLFCPEKTIDIIRTINNVSVKLTTNKILTGQLLVAADGSNSIIRKISKIDWYKKSYEQCAITANILTSALPKGRAFERFTQFGSLAILPVSKYCSSLIWCYPLKNKQHIMQLDNDEFVMELQQYFGWRLGEIKLISKRYYLPLFLYQAKKIISHRLVLVGNAAQTVHPIGGQGFNLAMRDIMILADIISKTANNREDIGNYSVLINYQIKRNNDRQNIIKITDNLVRLFNNKHIIFIISRNIALIAMEILKPISNILIRKAIR</sequence>
<feature type="domain" description="FAD-binding" evidence="8">
    <location>
        <begin position="2"/>
        <end position="317"/>
    </location>
</feature>
<dbReference type="PANTHER" id="PTHR43876">
    <property type="entry name" value="UBIQUINONE BIOSYNTHESIS MONOOXYGENASE COQ6, MITOCHONDRIAL"/>
    <property type="match status" value="1"/>
</dbReference>
<dbReference type="PATRIC" id="fig|634113.3.peg.96"/>
<dbReference type="Proteomes" id="UP000069926">
    <property type="component" value="Chromosome"/>
</dbReference>
<keyword evidence="4" id="KW-0285">Flavoprotein</keyword>
<evidence type="ECO:0000259" key="8">
    <source>
        <dbReference type="Pfam" id="PF01494"/>
    </source>
</evidence>
<comment type="pathway">
    <text evidence="2">Cofactor biosynthesis; ubiquinone biosynthesis.</text>
</comment>
<keyword evidence="5" id="KW-0274">FAD</keyword>
<evidence type="ECO:0000256" key="4">
    <source>
        <dbReference type="ARBA" id="ARBA00022630"/>
    </source>
</evidence>
<dbReference type="OrthoDB" id="9769565at2"/>
<evidence type="ECO:0000313" key="10">
    <source>
        <dbReference type="Proteomes" id="UP000069926"/>
    </source>
</evidence>
<evidence type="ECO:0000256" key="3">
    <source>
        <dbReference type="ARBA" id="ARBA00005349"/>
    </source>
</evidence>
<keyword evidence="7" id="KW-0503">Monooxygenase</keyword>
<comment type="cofactor">
    <cofactor evidence="1">
        <name>FAD</name>
        <dbReference type="ChEBI" id="CHEBI:57692"/>
    </cofactor>
</comment>
<evidence type="ECO:0000256" key="2">
    <source>
        <dbReference type="ARBA" id="ARBA00004749"/>
    </source>
</evidence>
<dbReference type="EMBL" id="CP013920">
    <property type="protein sequence ID" value="AMA64691.1"/>
    <property type="molecule type" value="Genomic_DNA"/>
</dbReference>
<dbReference type="NCBIfam" id="TIGR01988">
    <property type="entry name" value="Ubi-OHases"/>
    <property type="match status" value="1"/>
</dbReference>
<keyword evidence="10" id="KW-1185">Reference proteome</keyword>
<dbReference type="InterPro" id="IPR011295">
    <property type="entry name" value="UbiH"/>
</dbReference>
<evidence type="ECO:0000256" key="5">
    <source>
        <dbReference type="ARBA" id="ARBA00022827"/>
    </source>
</evidence>
<dbReference type="Pfam" id="PF01494">
    <property type="entry name" value="FAD_binding_3"/>
    <property type="match status" value="1"/>
</dbReference>
<dbReference type="InterPro" id="IPR051205">
    <property type="entry name" value="UbiH/COQ6_monooxygenase"/>
</dbReference>
<dbReference type="InterPro" id="IPR010971">
    <property type="entry name" value="UbiH/COQ6"/>
</dbReference>
<dbReference type="InterPro" id="IPR002938">
    <property type="entry name" value="FAD-bd"/>
</dbReference>
<dbReference type="KEGG" id="asy:AUT07_00101"/>
<evidence type="ECO:0000256" key="7">
    <source>
        <dbReference type="ARBA" id="ARBA00023033"/>
    </source>
</evidence>
<protein>
    <submittedName>
        <fullName evidence="9">2-octaprenyl-6-methoxyphenol hydroxylase</fullName>
        <ecNumber evidence="9">1.14.13.-</ecNumber>
    </submittedName>
</protein>
<dbReference type="AlphaFoldDB" id="A0A109QB04"/>
<dbReference type="PANTHER" id="PTHR43876:SF8">
    <property type="entry name" value="2-OCTAPRENYL-6-METHOXYPHENOL HYDROXYLASE"/>
    <property type="match status" value="1"/>
</dbReference>
<accession>A0A109QB04</accession>
<dbReference type="GO" id="GO:0071949">
    <property type="term" value="F:FAD binding"/>
    <property type="evidence" value="ECO:0007669"/>
    <property type="project" value="InterPro"/>
</dbReference>
<organism evidence="9 10">
    <name type="scientific">Candidatus Arsenophonus lipoptenae</name>
    <dbReference type="NCBI Taxonomy" id="634113"/>
    <lineage>
        <taxon>Bacteria</taxon>
        <taxon>Pseudomonadati</taxon>
        <taxon>Pseudomonadota</taxon>
        <taxon>Gammaproteobacteria</taxon>
        <taxon>Enterobacterales</taxon>
        <taxon>Morganellaceae</taxon>
        <taxon>Arsenophonus</taxon>
    </lineage>
</organism>